<evidence type="ECO:0000256" key="1">
    <source>
        <dbReference type="RuleBase" id="RU363021"/>
    </source>
</evidence>
<gene>
    <name evidence="4" type="ORF">B0A50_01432</name>
</gene>
<dbReference type="GO" id="GO:0061617">
    <property type="term" value="C:MICOS complex"/>
    <property type="evidence" value="ECO:0007669"/>
    <property type="project" value="UniProtKB-UniRule"/>
</dbReference>
<dbReference type="PANTHER" id="PTHR28268:SF1">
    <property type="entry name" value="MICOS SUBUNIT MIC26"/>
    <property type="match status" value="1"/>
</dbReference>
<keyword evidence="5" id="KW-1185">Reference proteome</keyword>
<feature type="compositionally biased region" description="Low complexity" evidence="2">
    <location>
        <begin position="72"/>
        <end position="111"/>
    </location>
</feature>
<dbReference type="GO" id="GO:0044284">
    <property type="term" value="C:mitochondrial crista junction"/>
    <property type="evidence" value="ECO:0007669"/>
    <property type="project" value="TreeGrafter"/>
</dbReference>
<dbReference type="EMBL" id="NAJL01000006">
    <property type="protein sequence ID" value="TKA32184.1"/>
    <property type="molecule type" value="Genomic_DNA"/>
</dbReference>
<keyword evidence="1" id="KW-0472">Membrane</keyword>
<dbReference type="PANTHER" id="PTHR28268">
    <property type="entry name" value="MICOS SUBUNIT MIC26"/>
    <property type="match status" value="1"/>
</dbReference>
<feature type="signal peptide" evidence="3">
    <location>
        <begin position="1"/>
        <end position="22"/>
    </location>
</feature>
<evidence type="ECO:0000256" key="3">
    <source>
        <dbReference type="SAM" id="SignalP"/>
    </source>
</evidence>
<accession>A0A4U0UAF4</accession>
<dbReference type="InterPro" id="IPR033181">
    <property type="entry name" value="Mic26_fungi"/>
</dbReference>
<keyword evidence="3" id="KW-0732">Signal</keyword>
<feature type="region of interest" description="Disordered" evidence="2">
    <location>
        <begin position="32"/>
        <end position="111"/>
    </location>
</feature>
<dbReference type="Pfam" id="PF09769">
    <property type="entry name" value="ApoO"/>
    <property type="match status" value="1"/>
</dbReference>
<proteinExistence type="predicted"/>
<dbReference type="InterPro" id="IPR019166">
    <property type="entry name" value="MIC26/MIC27"/>
</dbReference>
<feature type="chain" id="PRO_5020261541" description="MICOS complex subunit" evidence="3">
    <location>
        <begin position="23"/>
        <end position="278"/>
    </location>
</feature>
<evidence type="ECO:0000256" key="2">
    <source>
        <dbReference type="SAM" id="MobiDB-lite"/>
    </source>
</evidence>
<comment type="function">
    <text evidence="1">Component of the MICOS complex, a large protein complex of the mitochondrial inner membrane that plays crucial roles in the maintenance of crista junctions, inner membrane architecture, and formation of contact sites to the outer membrane.</text>
</comment>
<keyword evidence="1" id="KW-0496">Mitochondrion</keyword>
<comment type="subunit">
    <text evidence="1">Component of the mitochondrial contact site and cristae organizing system (MICOS) complex.</text>
</comment>
<comment type="caution">
    <text evidence="4">The sequence shown here is derived from an EMBL/GenBank/DDBJ whole genome shotgun (WGS) entry which is preliminary data.</text>
</comment>
<sequence>MSFQPLLRQHLLPIAGLTAAMALYPRTTAFAEQPVDEPTKQIRARKPIYDAPGPSPRDIHATTPPVPASGITDLPSTPTTEPTSPNNTLTQLFQGSSPTTTTTTTPSSTPTTRLAAQIKRARLGLHTYALATENALNRTLTRALAAETSLTQTVASLAPPKSSNEQLLPGTLYVLVAAMAGSILSRNRNILVRFATPLATGVTAAHYVIPVTTRNVGDLVWRYEERFPVVADNHLRVRESVSRFVETGKAHSQMGLAMAEERVQGVREAVEEWVKKGR</sequence>
<comment type="subcellular location">
    <subcellularLocation>
        <location evidence="1">Mitochondrion inner membrane</location>
    </subcellularLocation>
</comment>
<evidence type="ECO:0000313" key="4">
    <source>
        <dbReference type="EMBL" id="TKA32184.1"/>
    </source>
</evidence>
<dbReference type="OrthoDB" id="2399148at2759"/>
<name>A0A4U0UAF4_9PEZI</name>
<protein>
    <recommendedName>
        <fullName evidence="1">MICOS complex subunit</fullName>
    </recommendedName>
</protein>
<organism evidence="4 5">
    <name type="scientific">Salinomyces thailandicus</name>
    <dbReference type="NCBI Taxonomy" id="706561"/>
    <lineage>
        <taxon>Eukaryota</taxon>
        <taxon>Fungi</taxon>
        <taxon>Dikarya</taxon>
        <taxon>Ascomycota</taxon>
        <taxon>Pezizomycotina</taxon>
        <taxon>Dothideomycetes</taxon>
        <taxon>Dothideomycetidae</taxon>
        <taxon>Mycosphaerellales</taxon>
        <taxon>Teratosphaeriaceae</taxon>
        <taxon>Salinomyces</taxon>
    </lineage>
</organism>
<evidence type="ECO:0000313" key="5">
    <source>
        <dbReference type="Proteomes" id="UP000308549"/>
    </source>
</evidence>
<dbReference type="GO" id="GO:0042407">
    <property type="term" value="P:cristae formation"/>
    <property type="evidence" value="ECO:0007669"/>
    <property type="project" value="InterPro"/>
</dbReference>
<keyword evidence="1" id="KW-0999">Mitochondrion inner membrane</keyword>
<reference evidence="4 5" key="1">
    <citation type="submission" date="2017-03" db="EMBL/GenBank/DDBJ databases">
        <title>Genomes of endolithic fungi from Antarctica.</title>
        <authorList>
            <person name="Coleine C."/>
            <person name="Masonjones S."/>
            <person name="Stajich J.E."/>
        </authorList>
    </citation>
    <scope>NUCLEOTIDE SEQUENCE [LARGE SCALE GENOMIC DNA]</scope>
    <source>
        <strain evidence="4 5">CCFEE 6315</strain>
    </source>
</reference>
<dbReference type="AlphaFoldDB" id="A0A4U0UAF4"/>
<dbReference type="Proteomes" id="UP000308549">
    <property type="component" value="Unassembled WGS sequence"/>
</dbReference>